<dbReference type="eggNOG" id="KOG0157">
    <property type="taxonomic scope" value="Eukaryota"/>
</dbReference>
<proteinExistence type="inferred from homology"/>
<keyword evidence="6 13" id="KW-1133">Transmembrane helix</keyword>
<evidence type="ECO:0000256" key="11">
    <source>
        <dbReference type="PIRSR" id="PIRSR602401-1"/>
    </source>
</evidence>
<feature type="binding site" description="axial binding residue" evidence="11">
    <location>
        <position position="461"/>
    </location>
    <ligand>
        <name>heme</name>
        <dbReference type="ChEBI" id="CHEBI:30413"/>
    </ligand>
    <ligandPart>
        <name>Fe</name>
        <dbReference type="ChEBI" id="CHEBI:18248"/>
    </ligandPart>
</feature>
<dbReference type="PRINTS" id="PR00463">
    <property type="entry name" value="EP450I"/>
</dbReference>
<dbReference type="SUPFAM" id="SSF48264">
    <property type="entry name" value="Cytochrome P450"/>
    <property type="match status" value="1"/>
</dbReference>
<dbReference type="SMR" id="B9HWV6"/>
<dbReference type="InterPro" id="IPR017972">
    <property type="entry name" value="Cyt_P450_CS"/>
</dbReference>
<evidence type="ECO:0000256" key="4">
    <source>
        <dbReference type="ARBA" id="ARBA00022692"/>
    </source>
</evidence>
<evidence type="ECO:0000256" key="13">
    <source>
        <dbReference type="SAM" id="Phobius"/>
    </source>
</evidence>
<evidence type="ECO:0000256" key="8">
    <source>
        <dbReference type="ARBA" id="ARBA00023004"/>
    </source>
</evidence>
<dbReference type="KEGG" id="pop:7482248"/>
<dbReference type="InterPro" id="IPR050665">
    <property type="entry name" value="Cytochrome_P450_Monooxygen"/>
</dbReference>
<keyword evidence="8 11" id="KW-0408">Iron</keyword>
<feature type="transmembrane region" description="Helical" evidence="13">
    <location>
        <begin position="6"/>
        <end position="24"/>
    </location>
</feature>
<dbReference type="GO" id="GO:0005506">
    <property type="term" value="F:iron ion binding"/>
    <property type="evidence" value="ECO:0007669"/>
    <property type="project" value="InterPro"/>
</dbReference>
<dbReference type="GO" id="GO:0004497">
    <property type="term" value="F:monooxygenase activity"/>
    <property type="evidence" value="ECO:0000318"/>
    <property type="project" value="GO_Central"/>
</dbReference>
<dbReference type="Gene3D" id="1.10.630.10">
    <property type="entry name" value="Cytochrome P450"/>
    <property type="match status" value="1"/>
</dbReference>
<comment type="subcellular location">
    <subcellularLocation>
        <location evidence="1">Membrane</location>
        <topology evidence="1">Single-pass membrane protein</topology>
    </subcellularLocation>
</comment>
<dbReference type="GO" id="GO:0016020">
    <property type="term" value="C:membrane"/>
    <property type="evidence" value="ECO:0007669"/>
    <property type="project" value="UniProtKB-SubCell"/>
</dbReference>
<evidence type="ECO:0000256" key="6">
    <source>
        <dbReference type="ARBA" id="ARBA00022989"/>
    </source>
</evidence>
<name>B9HWV6_POPTR</name>
<dbReference type="AlphaFoldDB" id="B9HWV6"/>
<protein>
    <recommendedName>
        <fullName evidence="16">Cytochrome P450</fullName>
    </recommendedName>
</protein>
<keyword evidence="7 12" id="KW-0560">Oxidoreductase</keyword>
<dbReference type="Pfam" id="PF00067">
    <property type="entry name" value="p450"/>
    <property type="match status" value="1"/>
</dbReference>
<keyword evidence="5 11" id="KW-0479">Metal-binding</keyword>
<keyword evidence="9 12" id="KW-0503">Monooxygenase</keyword>
<dbReference type="GO" id="GO:0016705">
    <property type="term" value="F:oxidoreductase activity, acting on paired donors, with incorporation or reduction of molecular oxygen"/>
    <property type="evidence" value="ECO:0007669"/>
    <property type="project" value="InterPro"/>
</dbReference>
<organism evidence="14 15">
    <name type="scientific">Populus trichocarpa</name>
    <name type="common">Western balsam poplar</name>
    <name type="synonym">Populus balsamifera subsp. trichocarpa</name>
    <dbReference type="NCBI Taxonomy" id="3694"/>
    <lineage>
        <taxon>Eukaryota</taxon>
        <taxon>Viridiplantae</taxon>
        <taxon>Streptophyta</taxon>
        <taxon>Embryophyta</taxon>
        <taxon>Tracheophyta</taxon>
        <taxon>Spermatophyta</taxon>
        <taxon>Magnoliopsida</taxon>
        <taxon>eudicotyledons</taxon>
        <taxon>Gunneridae</taxon>
        <taxon>Pentapetalae</taxon>
        <taxon>rosids</taxon>
        <taxon>fabids</taxon>
        <taxon>Malpighiales</taxon>
        <taxon>Salicaceae</taxon>
        <taxon>Saliceae</taxon>
        <taxon>Populus</taxon>
    </lineage>
</organism>
<dbReference type="STRING" id="3694.B9HWV6"/>
<comment type="cofactor">
    <cofactor evidence="11">
        <name>heme</name>
        <dbReference type="ChEBI" id="CHEBI:30413"/>
    </cofactor>
</comment>
<evidence type="ECO:0000313" key="15">
    <source>
        <dbReference type="Proteomes" id="UP000006729"/>
    </source>
</evidence>
<evidence type="ECO:0000313" key="14">
    <source>
        <dbReference type="EMBL" id="PNT16419.1"/>
    </source>
</evidence>
<evidence type="ECO:0000256" key="1">
    <source>
        <dbReference type="ARBA" id="ARBA00004167"/>
    </source>
</evidence>
<evidence type="ECO:0000256" key="12">
    <source>
        <dbReference type="RuleBase" id="RU000461"/>
    </source>
</evidence>
<reference evidence="14 15" key="1">
    <citation type="journal article" date="2006" name="Science">
        <title>The genome of black cottonwood, Populus trichocarpa (Torr. &amp; Gray).</title>
        <authorList>
            <person name="Tuskan G.A."/>
            <person name="Difazio S."/>
            <person name="Jansson S."/>
            <person name="Bohlmann J."/>
            <person name="Grigoriev I."/>
            <person name="Hellsten U."/>
            <person name="Putnam N."/>
            <person name="Ralph S."/>
            <person name="Rombauts S."/>
            <person name="Salamov A."/>
            <person name="Schein J."/>
            <person name="Sterck L."/>
            <person name="Aerts A."/>
            <person name="Bhalerao R.R."/>
            <person name="Bhalerao R.P."/>
            <person name="Blaudez D."/>
            <person name="Boerjan W."/>
            <person name="Brun A."/>
            <person name="Brunner A."/>
            <person name="Busov V."/>
            <person name="Campbell M."/>
            <person name="Carlson J."/>
            <person name="Chalot M."/>
            <person name="Chapman J."/>
            <person name="Chen G.L."/>
            <person name="Cooper D."/>
            <person name="Coutinho P.M."/>
            <person name="Couturier J."/>
            <person name="Covert S."/>
            <person name="Cronk Q."/>
            <person name="Cunningham R."/>
            <person name="Davis J."/>
            <person name="Degroeve S."/>
            <person name="Dejardin A."/>
            <person name="Depamphilis C."/>
            <person name="Detter J."/>
            <person name="Dirks B."/>
            <person name="Dubchak I."/>
            <person name="Duplessis S."/>
            <person name="Ehlting J."/>
            <person name="Ellis B."/>
            <person name="Gendler K."/>
            <person name="Goodstein D."/>
            <person name="Gribskov M."/>
            <person name="Grimwood J."/>
            <person name="Groover A."/>
            <person name="Gunter L."/>
            <person name="Hamberger B."/>
            <person name="Heinze B."/>
            <person name="Helariutta Y."/>
            <person name="Henrissat B."/>
            <person name="Holligan D."/>
            <person name="Holt R."/>
            <person name="Huang W."/>
            <person name="Islam-Faridi N."/>
            <person name="Jones S."/>
            <person name="Jones-Rhoades M."/>
            <person name="Jorgensen R."/>
            <person name="Joshi C."/>
            <person name="Kangasjarvi J."/>
            <person name="Karlsson J."/>
            <person name="Kelleher C."/>
            <person name="Kirkpatrick R."/>
            <person name="Kirst M."/>
            <person name="Kohler A."/>
            <person name="Kalluri U."/>
            <person name="Larimer F."/>
            <person name="Leebens-Mack J."/>
            <person name="Leple J.C."/>
            <person name="Locascio P."/>
            <person name="Lou Y."/>
            <person name="Lucas S."/>
            <person name="Martin F."/>
            <person name="Montanini B."/>
            <person name="Napoli C."/>
            <person name="Nelson D.R."/>
            <person name="Nelson C."/>
            <person name="Nieminen K."/>
            <person name="Nilsson O."/>
            <person name="Pereda V."/>
            <person name="Peter G."/>
            <person name="Philippe R."/>
            <person name="Pilate G."/>
            <person name="Poliakov A."/>
            <person name="Razumovskaya J."/>
            <person name="Richardson P."/>
            <person name="Rinaldi C."/>
            <person name="Ritland K."/>
            <person name="Rouze P."/>
            <person name="Ryaboy D."/>
            <person name="Schmutz J."/>
            <person name="Schrader J."/>
            <person name="Segerman B."/>
            <person name="Shin H."/>
            <person name="Siddiqui A."/>
            <person name="Sterky F."/>
            <person name="Terry A."/>
            <person name="Tsai C.J."/>
            <person name="Uberbacher E."/>
            <person name="Unneberg P."/>
            <person name="Vahala J."/>
            <person name="Wall K."/>
            <person name="Wessler S."/>
            <person name="Yang G."/>
            <person name="Yin T."/>
            <person name="Douglas C."/>
            <person name="Marra M."/>
            <person name="Sandberg G."/>
            <person name="Van de Peer Y."/>
            <person name="Rokhsar D."/>
        </authorList>
    </citation>
    <scope>NUCLEOTIDE SEQUENCE [LARGE SCALE GENOMIC DNA]</scope>
    <source>
        <strain evidence="15">cv. Nisqually</strain>
    </source>
</reference>
<dbReference type="GO" id="GO:0020037">
    <property type="term" value="F:heme binding"/>
    <property type="evidence" value="ECO:0007669"/>
    <property type="project" value="InterPro"/>
</dbReference>
<dbReference type="PANTHER" id="PTHR24282:SF270">
    <property type="entry name" value="CYTOCHROME P450 CYP749A22-LIKE"/>
    <property type="match status" value="1"/>
</dbReference>
<accession>B9HWV6</accession>
<evidence type="ECO:0008006" key="16">
    <source>
        <dbReference type="Google" id="ProtNLM"/>
    </source>
</evidence>
<dbReference type="PRINTS" id="PR00385">
    <property type="entry name" value="P450"/>
</dbReference>
<keyword evidence="15" id="KW-1185">Reference proteome</keyword>
<dbReference type="InterPro" id="IPR036396">
    <property type="entry name" value="Cyt_P450_sf"/>
</dbReference>
<evidence type="ECO:0000256" key="9">
    <source>
        <dbReference type="ARBA" id="ARBA00023033"/>
    </source>
</evidence>
<comment type="similarity">
    <text evidence="2 12">Belongs to the cytochrome P450 family.</text>
</comment>
<dbReference type="PROSITE" id="PS00086">
    <property type="entry name" value="CYTOCHROME_P450"/>
    <property type="match status" value="1"/>
</dbReference>
<evidence type="ECO:0000256" key="3">
    <source>
        <dbReference type="ARBA" id="ARBA00022617"/>
    </source>
</evidence>
<dbReference type="InParanoid" id="B9HWV6"/>
<dbReference type="InterPro" id="IPR002401">
    <property type="entry name" value="Cyt_P450_E_grp-I"/>
</dbReference>
<evidence type="ECO:0000256" key="10">
    <source>
        <dbReference type="ARBA" id="ARBA00023136"/>
    </source>
</evidence>
<dbReference type="PANTHER" id="PTHR24282">
    <property type="entry name" value="CYTOCHROME P450 FAMILY MEMBER"/>
    <property type="match status" value="1"/>
</dbReference>
<keyword evidence="10 13" id="KW-0472">Membrane</keyword>
<evidence type="ECO:0000256" key="7">
    <source>
        <dbReference type="ARBA" id="ARBA00023002"/>
    </source>
</evidence>
<gene>
    <name evidence="14" type="ORF">POPTR_010G139400</name>
</gene>
<dbReference type="EMBL" id="CM009299">
    <property type="protein sequence ID" value="PNT16419.1"/>
    <property type="molecule type" value="Genomic_DNA"/>
</dbReference>
<keyword evidence="4 13" id="KW-0812">Transmembrane</keyword>
<evidence type="ECO:0000256" key="2">
    <source>
        <dbReference type="ARBA" id="ARBA00010617"/>
    </source>
</evidence>
<dbReference type="OMA" id="NPFAWIP"/>
<dbReference type="OrthoDB" id="1470350at2759"/>
<evidence type="ECO:0000256" key="5">
    <source>
        <dbReference type="ARBA" id="ARBA00022723"/>
    </source>
</evidence>
<keyword evidence="3 11" id="KW-0349">Heme</keyword>
<sequence>MGNLAFYISCCMCLAFLSILVKFLKEVWWKPIRIQSMMRSQGIRGPSYKFIHGNTKEIINMRKSVQSTPMELSHHELLPIVQPHIHAWIKLYGMTFMYWHGSQAQLVVTEPDLIKEIFNNKNGAFPKRNLPVYMKKLLGDGIVAANGEKWFKLRKLSNHAFHAECLKSMIPAMIASVEVMLKRWRQHDGKEIDVFQEFKLLTSEIISRTAFGSSYLEGQHVFDMLTRMGDIIVRNHYKITIPGIRKFVKMRDDIESDKLEQEIRNCFINMIKNREKAAMEGKWGDFGSDFLGILLLAHHETDKAKRISVEDIIDECKTFYFAGHETTRTSLTWIVLLLAFHTDWQDKARREVLELFGMQNPNPEGITKLKTVSMIINETLRLYSPAIHIPRMVRKEVRLGKLIIPANTEIYIPLVVVHHNPEIWGEDAHLFKPERFADGVAKATNNNMNAFLPFGLGPRSCVGLNFSFTETKIALAMILQHYRFTLSPTYIHSPAHLLTMSPQHGVQIMLETL</sequence>
<dbReference type="Proteomes" id="UP000006729">
    <property type="component" value="Chromosome 10"/>
</dbReference>
<dbReference type="InterPro" id="IPR001128">
    <property type="entry name" value="Cyt_P450"/>
</dbReference>
<dbReference type="Gramene" id="Potri.010G139400.1.v4.1">
    <property type="protein sequence ID" value="Potri.010G139400.1.v4.1"/>
    <property type="gene ID" value="Potri.010G139400.v4.1"/>
</dbReference>